<feature type="region of interest" description="Disordered" evidence="1">
    <location>
        <begin position="141"/>
        <end position="183"/>
    </location>
</feature>
<proteinExistence type="predicted"/>
<evidence type="ECO:0000313" key="3">
    <source>
        <dbReference type="Proteomes" id="UP000485058"/>
    </source>
</evidence>
<evidence type="ECO:0000256" key="1">
    <source>
        <dbReference type="SAM" id="MobiDB-lite"/>
    </source>
</evidence>
<sequence length="183" mass="19995">MLGHRLKTAGNRCAAVSITHVTPDVRDRASAALPRWLKLGRFENATTLDSDKTAARLRFRHARPRTGANSSRPQPAAASLRSAAAGFGLELFSAGARPRVFKPFSTGGFVVIYYSSLHEPTVGPNILEMATTVLKHIAQRLERSGRAPPSKSRARQRGKHQSPGWPEPEPVMQPDQPDLVMVN</sequence>
<name>A0A699YMT7_HAELA</name>
<reference evidence="2 3" key="1">
    <citation type="submission" date="2020-02" db="EMBL/GenBank/DDBJ databases">
        <title>Draft genome sequence of Haematococcus lacustris strain NIES-144.</title>
        <authorList>
            <person name="Morimoto D."/>
            <person name="Nakagawa S."/>
            <person name="Yoshida T."/>
            <person name="Sawayama S."/>
        </authorList>
    </citation>
    <scope>NUCLEOTIDE SEQUENCE [LARGE SCALE GENOMIC DNA]</scope>
    <source>
        <strain evidence="2 3">NIES-144</strain>
    </source>
</reference>
<organism evidence="2 3">
    <name type="scientific">Haematococcus lacustris</name>
    <name type="common">Green alga</name>
    <name type="synonym">Haematococcus pluvialis</name>
    <dbReference type="NCBI Taxonomy" id="44745"/>
    <lineage>
        <taxon>Eukaryota</taxon>
        <taxon>Viridiplantae</taxon>
        <taxon>Chlorophyta</taxon>
        <taxon>core chlorophytes</taxon>
        <taxon>Chlorophyceae</taxon>
        <taxon>CS clade</taxon>
        <taxon>Chlamydomonadales</taxon>
        <taxon>Haematococcaceae</taxon>
        <taxon>Haematococcus</taxon>
    </lineage>
</organism>
<accession>A0A699YMT7</accession>
<gene>
    <name evidence="2" type="ORF">HaLaN_03146</name>
</gene>
<evidence type="ECO:0000313" key="2">
    <source>
        <dbReference type="EMBL" id="GFH08216.1"/>
    </source>
</evidence>
<protein>
    <submittedName>
        <fullName evidence="2">Uncharacterized protein</fullName>
    </submittedName>
</protein>
<dbReference type="AlphaFoldDB" id="A0A699YMT7"/>
<keyword evidence="3" id="KW-1185">Reference proteome</keyword>
<comment type="caution">
    <text evidence="2">The sequence shown here is derived from an EMBL/GenBank/DDBJ whole genome shotgun (WGS) entry which is preliminary data.</text>
</comment>
<dbReference type="EMBL" id="BLLF01000146">
    <property type="protein sequence ID" value="GFH08216.1"/>
    <property type="molecule type" value="Genomic_DNA"/>
</dbReference>
<dbReference type="Proteomes" id="UP000485058">
    <property type="component" value="Unassembled WGS sequence"/>
</dbReference>